<feature type="transmembrane region" description="Helical" evidence="1">
    <location>
        <begin position="20"/>
        <end position="44"/>
    </location>
</feature>
<accession>A0A2N7PJX5</accession>
<protein>
    <recommendedName>
        <fullName evidence="4">Tetratricopeptide repeat-like domain-containing protein</fullName>
    </recommendedName>
</protein>
<dbReference type="EMBL" id="PNIE01000044">
    <property type="protein sequence ID" value="PMP63168.1"/>
    <property type="molecule type" value="Genomic_DNA"/>
</dbReference>
<evidence type="ECO:0000256" key="1">
    <source>
        <dbReference type="SAM" id="Phobius"/>
    </source>
</evidence>
<comment type="caution">
    <text evidence="2">The sequence shown here is derived from an EMBL/GenBank/DDBJ whole genome shotgun (WGS) entry which is preliminary data.</text>
</comment>
<dbReference type="SUPFAM" id="SSF48452">
    <property type="entry name" value="TPR-like"/>
    <property type="match status" value="1"/>
</dbReference>
<dbReference type="Proteomes" id="UP000235731">
    <property type="component" value="Unassembled WGS sequence"/>
</dbReference>
<evidence type="ECO:0000313" key="3">
    <source>
        <dbReference type="Proteomes" id="UP000235731"/>
    </source>
</evidence>
<organism evidence="2 3">
    <name type="scientific">Caldimicrobium thiodismutans</name>
    <dbReference type="NCBI Taxonomy" id="1653476"/>
    <lineage>
        <taxon>Bacteria</taxon>
        <taxon>Pseudomonadati</taxon>
        <taxon>Thermodesulfobacteriota</taxon>
        <taxon>Thermodesulfobacteria</taxon>
        <taxon>Thermodesulfobacteriales</taxon>
        <taxon>Thermodesulfobacteriaceae</taxon>
        <taxon>Caldimicrobium</taxon>
    </lineage>
</organism>
<evidence type="ECO:0008006" key="4">
    <source>
        <dbReference type="Google" id="ProtNLM"/>
    </source>
</evidence>
<sequence length="200" mass="23877">MEEDKLLRFHERLKDFIQKYLTLLLNIVLFFVIIIVLALGWMYYQKTKEKKAYQAFFELIHKGGSVKEWNEFINKYGSTQAGLQATLLLWENALKFNNLQELEKQFPHLKKVYPRPLKENLYYAEAKLYENKGNLAEAERIYKKIKEEPLRKIVLLDLARISLKRNKAEALKYLEEVSKKLEDGYFKAWTLYKMQNLKGS</sequence>
<proteinExistence type="predicted"/>
<gene>
    <name evidence="2" type="ORF">C0197_03285</name>
</gene>
<keyword evidence="1" id="KW-1133">Transmembrane helix</keyword>
<evidence type="ECO:0000313" key="2">
    <source>
        <dbReference type="EMBL" id="PMP63168.1"/>
    </source>
</evidence>
<dbReference type="InterPro" id="IPR011990">
    <property type="entry name" value="TPR-like_helical_dom_sf"/>
</dbReference>
<keyword evidence="1" id="KW-0472">Membrane</keyword>
<reference evidence="2 3" key="1">
    <citation type="submission" date="2018-01" db="EMBL/GenBank/DDBJ databases">
        <title>Metagenomic assembled genomes from two thermal pools in the Uzon Caldera, Kamchatka, Russia.</title>
        <authorList>
            <person name="Wilkins L."/>
            <person name="Ettinger C."/>
        </authorList>
    </citation>
    <scope>NUCLEOTIDE SEQUENCE [LARGE SCALE GENOMIC DNA]</scope>
    <source>
        <strain evidence="2">ZAV-15</strain>
    </source>
</reference>
<keyword evidence="1" id="KW-0812">Transmembrane</keyword>
<name>A0A2N7PJX5_9BACT</name>
<dbReference type="AlphaFoldDB" id="A0A2N7PJX5"/>